<dbReference type="Proteomes" id="UP001569414">
    <property type="component" value="Unassembled WGS sequence"/>
</dbReference>
<reference evidence="1 2" key="1">
    <citation type="submission" date="2024-08" db="EMBL/GenBank/DDBJ databases">
        <authorList>
            <person name="Ishaq N."/>
        </authorList>
    </citation>
    <scope>NUCLEOTIDE SEQUENCE [LARGE SCALE GENOMIC DNA]</scope>
    <source>
        <strain evidence="1 2">JCM 30400</strain>
    </source>
</reference>
<evidence type="ECO:0000313" key="2">
    <source>
        <dbReference type="Proteomes" id="UP001569414"/>
    </source>
</evidence>
<dbReference type="Gene3D" id="3.40.50.10320">
    <property type="entry name" value="LmbE-like"/>
    <property type="match status" value="1"/>
</dbReference>
<dbReference type="EC" id="3.5.1.-" evidence="1"/>
<evidence type="ECO:0000313" key="1">
    <source>
        <dbReference type="EMBL" id="MFA0792013.1"/>
    </source>
</evidence>
<name>A0ABV4NRJ3_9GAMM</name>
<organism evidence="1 2">
    <name type="scientific">Microbulbifer echini</name>
    <dbReference type="NCBI Taxonomy" id="1529067"/>
    <lineage>
        <taxon>Bacteria</taxon>
        <taxon>Pseudomonadati</taxon>
        <taxon>Pseudomonadota</taxon>
        <taxon>Gammaproteobacteria</taxon>
        <taxon>Cellvibrionales</taxon>
        <taxon>Microbulbiferaceae</taxon>
        <taxon>Microbulbifer</taxon>
    </lineage>
</organism>
<keyword evidence="2" id="KW-1185">Reference proteome</keyword>
<protein>
    <submittedName>
        <fullName evidence="1">PIG-L deacetylase family protein</fullName>
        <ecNumber evidence="1">3.5.1.-</ecNumber>
    </submittedName>
</protein>
<dbReference type="RefSeq" id="WP_371844460.1">
    <property type="nucleotide sequence ID" value="NZ_JBGMEL010000017.1"/>
</dbReference>
<dbReference type="EMBL" id="JBGMEL010000017">
    <property type="protein sequence ID" value="MFA0792013.1"/>
    <property type="molecule type" value="Genomic_DNA"/>
</dbReference>
<dbReference type="SUPFAM" id="SSF102588">
    <property type="entry name" value="LmbE-like"/>
    <property type="match status" value="1"/>
</dbReference>
<dbReference type="Pfam" id="PF02585">
    <property type="entry name" value="PIG-L"/>
    <property type="match status" value="1"/>
</dbReference>
<dbReference type="InterPro" id="IPR003737">
    <property type="entry name" value="GlcNAc_PI_deacetylase-related"/>
</dbReference>
<gene>
    <name evidence="1" type="ORF">ACCI51_15805</name>
</gene>
<keyword evidence="1" id="KW-0378">Hydrolase</keyword>
<accession>A0ABV4NRJ3</accession>
<dbReference type="GO" id="GO:0016787">
    <property type="term" value="F:hydrolase activity"/>
    <property type="evidence" value="ECO:0007669"/>
    <property type="project" value="UniProtKB-KW"/>
</dbReference>
<proteinExistence type="predicted"/>
<dbReference type="InterPro" id="IPR024078">
    <property type="entry name" value="LmbE-like_dom_sf"/>
</dbReference>
<sequence length="459" mass="51741">MLKINIPSVKVFVVILIAVVFAVAEKRFSIYPYEVDRNYEYLFDNTNATVTHLALRGGKFTLPKRDDVNRSTFLELNVNTTFMGEYLQPGVEVGIGDSTITQYFEHGAKGIRYINISSLSYGGGEEVSLDGKHTSINDQSVRLIDFKNPDIKNLKIFVLAPHPDDAEIAAYGLYSDNKNSYIVTVSAGDAGEYKYDEIYENKAQHYLKKGEIRTWNSIAVPLLGGVKPEQAINLGFFDGTIRRMFKNKARPVSAIFTNSSDINTYRKMNVSSLSAGLSGGADWNSLVENLRYLLLAIKPDLIVAPYPLLDSHDDHKFSSVALFEAIKKADIRAGHLYLYSNHFSLNDYFPYGKEGGAISLPPNFGSEIYFDSVYSHPLSLYKQKEKVFALEAMNDLRLDTEWRFFKGSVKNLLRNSKNIILGEENSYYKRSIRSNELFFVVDIINVYDEGVLSSLIGEL</sequence>
<comment type="caution">
    <text evidence="1">The sequence shown here is derived from an EMBL/GenBank/DDBJ whole genome shotgun (WGS) entry which is preliminary data.</text>
</comment>